<feature type="binding site" evidence="6">
    <location>
        <position position="81"/>
    </location>
    <ligand>
        <name>substrate</name>
    </ligand>
</feature>
<evidence type="ECO:0000256" key="2">
    <source>
        <dbReference type="ARBA" id="ARBA00022438"/>
    </source>
</evidence>
<dbReference type="EC" id="3.4.11.18" evidence="6 7"/>
<feature type="binding site" evidence="6">
    <location>
        <position position="110"/>
    </location>
    <ligand>
        <name>a divalent metal cation</name>
        <dbReference type="ChEBI" id="CHEBI:60240"/>
        <label>1</label>
    </ligand>
</feature>
<feature type="binding site" evidence="6">
    <location>
        <position position="237"/>
    </location>
    <ligand>
        <name>a divalent metal cation</name>
        <dbReference type="ChEBI" id="CHEBI:60240"/>
        <label>2</label>
        <note>catalytic</note>
    </ligand>
</feature>
<comment type="cofactor">
    <cofactor evidence="6">
        <name>Co(2+)</name>
        <dbReference type="ChEBI" id="CHEBI:48828"/>
    </cofactor>
    <cofactor evidence="6">
        <name>Zn(2+)</name>
        <dbReference type="ChEBI" id="CHEBI:29105"/>
    </cofactor>
    <cofactor evidence="6">
        <name>Mn(2+)</name>
        <dbReference type="ChEBI" id="CHEBI:29035"/>
    </cofactor>
    <cofactor evidence="6">
        <name>Fe(2+)</name>
        <dbReference type="ChEBI" id="CHEBI:29033"/>
    </cofactor>
    <text evidence="6">Binds 2 divalent metal cations per subunit. Has a high-affinity and a low affinity metal-binding site. The true nature of the physiological cofactor is under debate. The enzyme is active with cobalt, zinc, manganese or divalent iron ions. Most likely, methionine aminopeptidases function as mononuclear Fe(2+)-metalloproteases under physiological conditions, and the catalytically relevant metal-binding site has been assigned to the histidine-containing high-affinity site.</text>
</comment>
<keyword evidence="3 6" id="KW-0645">Protease</keyword>
<dbReference type="eggNOG" id="COG0024">
    <property type="taxonomic scope" value="Bacteria"/>
</dbReference>
<feature type="binding site" evidence="6">
    <location>
        <position position="237"/>
    </location>
    <ligand>
        <name>a divalent metal cation</name>
        <dbReference type="ChEBI" id="CHEBI:60240"/>
        <label>1</label>
    </ligand>
</feature>
<dbReference type="GO" id="GO:0006508">
    <property type="term" value="P:proteolysis"/>
    <property type="evidence" value="ECO:0007669"/>
    <property type="project" value="UniProtKB-KW"/>
</dbReference>
<gene>
    <name evidence="6 9" type="primary">map</name>
    <name evidence="9" type="ORF">HMPREF0762_00553</name>
</gene>
<keyword evidence="4 6" id="KW-0479">Metal-binding</keyword>
<dbReference type="HAMAP" id="MF_01974">
    <property type="entry name" value="MetAP_1"/>
    <property type="match status" value="1"/>
</dbReference>
<feature type="binding site" evidence="6">
    <location>
        <position position="206"/>
    </location>
    <ligand>
        <name>a divalent metal cation</name>
        <dbReference type="ChEBI" id="CHEBI:60240"/>
        <label>2</label>
        <note>catalytic</note>
    </ligand>
</feature>
<dbReference type="GO" id="GO:0005829">
    <property type="term" value="C:cytosol"/>
    <property type="evidence" value="ECO:0007669"/>
    <property type="project" value="TreeGrafter"/>
</dbReference>
<feature type="binding site" evidence="6">
    <location>
        <position position="110"/>
    </location>
    <ligand>
        <name>a divalent metal cation</name>
        <dbReference type="ChEBI" id="CHEBI:60240"/>
        <label>2</label>
        <note>catalytic</note>
    </ligand>
</feature>
<dbReference type="InterPro" id="IPR001714">
    <property type="entry name" value="Pept_M24_MAP"/>
</dbReference>
<dbReference type="NCBIfam" id="TIGR00500">
    <property type="entry name" value="met_pdase_I"/>
    <property type="match status" value="1"/>
</dbReference>
<evidence type="ECO:0000313" key="10">
    <source>
        <dbReference type="Proteomes" id="UP000006001"/>
    </source>
</evidence>
<comment type="function">
    <text evidence="1 6">Removes the N-terminal methionine from nascent proteins. The N-terminal methionine is often cleaved when the second residue in the primary sequence is small and uncharged (Met-Ala-, Cys, Gly, Pro, Ser, Thr, or Val). Requires deformylation of the N(alpha)-formylated initiator methionine before it can be hydrolyzed.</text>
</comment>
<comment type="caution">
    <text evidence="9">The sequence shown here is derived from an EMBL/GenBank/DDBJ whole genome shotgun (WGS) entry which is preliminary data.</text>
</comment>
<feature type="domain" description="Peptidase M24" evidence="8">
    <location>
        <begin position="15"/>
        <end position="244"/>
    </location>
</feature>
<evidence type="ECO:0000256" key="7">
    <source>
        <dbReference type="RuleBase" id="RU003653"/>
    </source>
</evidence>
<dbReference type="GO" id="GO:0070006">
    <property type="term" value="F:metalloaminopeptidase activity"/>
    <property type="evidence" value="ECO:0007669"/>
    <property type="project" value="UniProtKB-UniRule"/>
</dbReference>
<evidence type="ECO:0000256" key="1">
    <source>
        <dbReference type="ARBA" id="ARBA00002521"/>
    </source>
</evidence>
<dbReference type="SUPFAM" id="SSF55920">
    <property type="entry name" value="Creatinase/aminopeptidase"/>
    <property type="match status" value="1"/>
</dbReference>
<sequence length="262" mass="28545">MCIMTIYLKKPAHIEAMKRSGALSARVLREVGALVRPGISTWELDRFVEDFIRSHGGTPTFKGYGGFPASICASVNDQVVHGIPSKDVILREGDIVSIDTGATVDGWAGDNAWTFPVGKVSPEVERLLEVTEKSMWAGIDAARPGNRIGDIGHAVQTVAEKAGFGVVREYVGHGIGRDMHEDPNVPNYGRPHTGLELRAGMVIAIEPMITMGNRRVRQMRDGWLVCTRDGKPSAHFEKTVAITEDGPVLVSVEADHRRPVND</sequence>
<dbReference type="EMBL" id="ACUX02000005">
    <property type="protein sequence ID" value="EEZ61916.1"/>
    <property type="molecule type" value="Genomic_DNA"/>
</dbReference>
<dbReference type="Gene3D" id="3.90.230.10">
    <property type="entry name" value="Creatinase/methionine aminopeptidase superfamily"/>
    <property type="match status" value="1"/>
</dbReference>
<keyword evidence="2 6" id="KW-0031">Aminopeptidase</keyword>
<dbReference type="PANTHER" id="PTHR43330">
    <property type="entry name" value="METHIONINE AMINOPEPTIDASE"/>
    <property type="match status" value="1"/>
</dbReference>
<dbReference type="GO" id="GO:0004239">
    <property type="term" value="F:initiator methionyl aminopeptidase activity"/>
    <property type="evidence" value="ECO:0007669"/>
    <property type="project" value="UniProtKB-UniRule"/>
</dbReference>
<feature type="binding site" evidence="6">
    <location>
        <position position="99"/>
    </location>
    <ligand>
        <name>a divalent metal cation</name>
        <dbReference type="ChEBI" id="CHEBI:60240"/>
        <label>1</label>
    </ligand>
</feature>
<reference evidence="9" key="1">
    <citation type="submission" date="2009-10" db="EMBL/GenBank/DDBJ databases">
        <authorList>
            <person name="Weinstock G."/>
            <person name="Sodergren E."/>
            <person name="Clifton S."/>
            <person name="Fulton L."/>
            <person name="Fulton B."/>
            <person name="Courtney L."/>
            <person name="Fronick C."/>
            <person name="Harrison M."/>
            <person name="Strong C."/>
            <person name="Farmer C."/>
            <person name="Delahaunty K."/>
            <person name="Markovic C."/>
            <person name="Hall O."/>
            <person name="Minx P."/>
            <person name="Tomlinson C."/>
            <person name="Mitreva M."/>
            <person name="Nelson J."/>
            <person name="Hou S."/>
            <person name="Wollam A."/>
            <person name="Pepin K.H."/>
            <person name="Johnson M."/>
            <person name="Bhonagiri V."/>
            <person name="Nash W.E."/>
            <person name="Warren W."/>
            <person name="Chinwalla A."/>
            <person name="Mardis E.R."/>
            <person name="Wilson R.K."/>
        </authorList>
    </citation>
    <scope>NUCLEOTIDE SEQUENCE [LARGE SCALE GENOMIC DNA]</scope>
    <source>
        <strain evidence="9">ATCC 700122</strain>
    </source>
</reference>
<comment type="similarity">
    <text evidence="6">Belongs to the peptidase M24A family. Methionine aminopeptidase type 1 subfamily.</text>
</comment>
<evidence type="ECO:0000313" key="9">
    <source>
        <dbReference type="EMBL" id="EEZ61916.1"/>
    </source>
</evidence>
<dbReference type="CDD" id="cd01086">
    <property type="entry name" value="MetAP1"/>
    <property type="match status" value="1"/>
</dbReference>
<name>D0WF46_SLAES</name>
<dbReference type="STRING" id="649764.HMPREF0762_00553"/>
<dbReference type="Proteomes" id="UP000006001">
    <property type="component" value="Unassembled WGS sequence"/>
</dbReference>
<dbReference type="PRINTS" id="PR00599">
    <property type="entry name" value="MAPEPTIDASE"/>
</dbReference>
<proteinExistence type="inferred from homology"/>
<comment type="catalytic activity">
    <reaction evidence="6 7">
        <text>Release of N-terminal amino acids, preferentially methionine, from peptides and arylamides.</text>
        <dbReference type="EC" id="3.4.11.18"/>
    </reaction>
</comment>
<feature type="binding site" evidence="6">
    <location>
        <position position="173"/>
    </location>
    <ligand>
        <name>a divalent metal cation</name>
        <dbReference type="ChEBI" id="CHEBI:60240"/>
        <label>2</label>
        <note>catalytic</note>
    </ligand>
</feature>
<keyword evidence="5 6" id="KW-0378">Hydrolase</keyword>
<comment type="subunit">
    <text evidence="6">Monomer.</text>
</comment>
<feature type="binding site" evidence="6">
    <location>
        <position position="180"/>
    </location>
    <ligand>
        <name>substrate</name>
    </ligand>
</feature>
<evidence type="ECO:0000256" key="3">
    <source>
        <dbReference type="ARBA" id="ARBA00022670"/>
    </source>
</evidence>
<accession>D0WF46</accession>
<evidence type="ECO:0000256" key="6">
    <source>
        <dbReference type="HAMAP-Rule" id="MF_01974"/>
    </source>
</evidence>
<protein>
    <recommendedName>
        <fullName evidence="6 7">Methionine aminopeptidase</fullName>
        <shortName evidence="6">MAP</shortName>
        <shortName evidence="6">MetAP</shortName>
        <ecNumber evidence="6 7">3.4.11.18</ecNumber>
    </recommendedName>
    <alternativeName>
        <fullName evidence="6">Peptidase M</fullName>
    </alternativeName>
</protein>
<dbReference type="PROSITE" id="PS00680">
    <property type="entry name" value="MAP_1"/>
    <property type="match status" value="1"/>
</dbReference>
<dbReference type="HOGENOM" id="CLU_015857_0_1_11"/>
<dbReference type="AlphaFoldDB" id="D0WF46"/>
<dbReference type="InterPro" id="IPR002467">
    <property type="entry name" value="Pept_M24A_MAP1"/>
</dbReference>
<dbReference type="GO" id="GO:0046872">
    <property type="term" value="F:metal ion binding"/>
    <property type="evidence" value="ECO:0007669"/>
    <property type="project" value="UniProtKB-UniRule"/>
</dbReference>
<evidence type="ECO:0000256" key="4">
    <source>
        <dbReference type="ARBA" id="ARBA00022723"/>
    </source>
</evidence>
<keyword evidence="10" id="KW-1185">Reference proteome</keyword>
<evidence type="ECO:0000256" key="5">
    <source>
        <dbReference type="ARBA" id="ARBA00022801"/>
    </source>
</evidence>
<dbReference type="PANTHER" id="PTHR43330:SF27">
    <property type="entry name" value="METHIONINE AMINOPEPTIDASE"/>
    <property type="match status" value="1"/>
</dbReference>
<dbReference type="Pfam" id="PF00557">
    <property type="entry name" value="Peptidase_M24"/>
    <property type="match status" value="1"/>
</dbReference>
<dbReference type="InterPro" id="IPR036005">
    <property type="entry name" value="Creatinase/aminopeptidase-like"/>
</dbReference>
<organism evidence="9 10">
    <name type="scientific">Slackia exigua (strain ATCC 700122 / DSM 15923 / CIP 105133 / JCM 11022 / KCTC 5966 / S-7)</name>
    <dbReference type="NCBI Taxonomy" id="649764"/>
    <lineage>
        <taxon>Bacteria</taxon>
        <taxon>Bacillati</taxon>
        <taxon>Actinomycetota</taxon>
        <taxon>Coriobacteriia</taxon>
        <taxon>Eggerthellales</taxon>
        <taxon>Eggerthellaceae</taxon>
        <taxon>Slackia</taxon>
    </lineage>
</organism>
<dbReference type="InterPro" id="IPR000994">
    <property type="entry name" value="Pept_M24"/>
</dbReference>
<evidence type="ECO:0000259" key="8">
    <source>
        <dbReference type="Pfam" id="PF00557"/>
    </source>
</evidence>